<gene>
    <name evidence="8" type="ORF">BdWA1_000198</name>
</gene>
<dbReference type="GO" id="GO:0003697">
    <property type="term" value="F:single-stranded DNA binding"/>
    <property type="evidence" value="ECO:0007669"/>
    <property type="project" value="TreeGrafter"/>
</dbReference>
<dbReference type="FunFam" id="3.30.1490.120:FF:000001">
    <property type="entry name" value="DNA-directed RNA polymerase II subunit RPB7"/>
    <property type="match status" value="1"/>
</dbReference>
<dbReference type="GeneID" id="94334496"/>
<reference evidence="8" key="1">
    <citation type="journal article" date="2023" name="Nat. Microbiol.">
        <title>Babesia duncani multi-omics identifies virulence factors and drug targets.</title>
        <authorList>
            <person name="Singh P."/>
            <person name="Lonardi S."/>
            <person name="Liang Q."/>
            <person name="Vydyam P."/>
            <person name="Khabirova E."/>
            <person name="Fang T."/>
            <person name="Gihaz S."/>
            <person name="Thekkiniath J."/>
            <person name="Munshi M."/>
            <person name="Abel S."/>
            <person name="Ciampossin L."/>
            <person name="Batugedara G."/>
            <person name="Gupta M."/>
            <person name="Lu X.M."/>
            <person name="Lenz T."/>
            <person name="Chakravarty S."/>
            <person name="Cornillot E."/>
            <person name="Hu Y."/>
            <person name="Ma W."/>
            <person name="Gonzalez L.M."/>
            <person name="Sanchez S."/>
            <person name="Estrada K."/>
            <person name="Sanchez-Flores A."/>
            <person name="Montero E."/>
            <person name="Harb O.S."/>
            <person name="Le Roch K.G."/>
            <person name="Mamoun C.B."/>
        </authorList>
    </citation>
    <scope>NUCLEOTIDE SEQUENCE</scope>
    <source>
        <strain evidence="8">WA1</strain>
    </source>
</reference>
<dbReference type="Pfam" id="PF03876">
    <property type="entry name" value="SHS2_Rpb7-N"/>
    <property type="match status" value="1"/>
</dbReference>
<dbReference type="GO" id="GO:0006367">
    <property type="term" value="P:transcription initiation at RNA polymerase II promoter"/>
    <property type="evidence" value="ECO:0007669"/>
    <property type="project" value="TreeGrafter"/>
</dbReference>
<dbReference type="KEGG" id="bdw:94334496"/>
<keyword evidence="4" id="KW-0804">Transcription</keyword>
<dbReference type="GO" id="GO:0003727">
    <property type="term" value="F:single-stranded RNA binding"/>
    <property type="evidence" value="ECO:0007669"/>
    <property type="project" value="TreeGrafter"/>
</dbReference>
<comment type="subcellular location">
    <subcellularLocation>
        <location evidence="1">Nucleus</location>
    </subcellularLocation>
</comment>
<organism evidence="8 9">
    <name type="scientific">Babesia duncani</name>
    <dbReference type="NCBI Taxonomy" id="323732"/>
    <lineage>
        <taxon>Eukaryota</taxon>
        <taxon>Sar</taxon>
        <taxon>Alveolata</taxon>
        <taxon>Apicomplexa</taxon>
        <taxon>Aconoidasida</taxon>
        <taxon>Piroplasmida</taxon>
        <taxon>Babesiidae</taxon>
        <taxon>Babesia</taxon>
    </lineage>
</organism>
<dbReference type="AlphaFoldDB" id="A0AAD9UPS6"/>
<dbReference type="GO" id="GO:0060213">
    <property type="term" value="P:positive regulation of nuclear-transcribed mRNA poly(A) tail shortening"/>
    <property type="evidence" value="ECO:0007669"/>
    <property type="project" value="TreeGrafter"/>
</dbReference>
<evidence type="ECO:0000259" key="7">
    <source>
        <dbReference type="Pfam" id="PF03876"/>
    </source>
</evidence>
<dbReference type="Proteomes" id="UP001214638">
    <property type="component" value="Unassembled WGS sequence"/>
</dbReference>
<keyword evidence="3" id="KW-0240">DNA-directed RNA polymerase</keyword>
<keyword evidence="9" id="KW-1185">Reference proteome</keyword>
<dbReference type="SUPFAM" id="SSF50249">
    <property type="entry name" value="Nucleic acid-binding proteins"/>
    <property type="match status" value="1"/>
</dbReference>
<dbReference type="InterPro" id="IPR003029">
    <property type="entry name" value="S1_domain"/>
</dbReference>
<feature type="domain" description="RNA polymerase Rpb7-like N-terminal" evidence="7">
    <location>
        <begin position="9"/>
        <end position="64"/>
    </location>
</feature>
<evidence type="ECO:0000259" key="6">
    <source>
        <dbReference type="Pfam" id="PF00575"/>
    </source>
</evidence>
<dbReference type="GO" id="GO:0005665">
    <property type="term" value="C:RNA polymerase II, core complex"/>
    <property type="evidence" value="ECO:0007669"/>
    <property type="project" value="TreeGrafter"/>
</dbReference>
<name>A0AAD9UPS6_9APIC</name>
<dbReference type="SUPFAM" id="SSF88798">
    <property type="entry name" value="N-terminal, heterodimerisation domain of RBP7 (RpoE)"/>
    <property type="match status" value="1"/>
</dbReference>
<accession>A0AAD9UPS6</accession>
<sequence length="230" mass="26214">MYFVVEQWKMINVKPSQLGPNYQQCIEEMLRNQVEGHCTAKYGYVVCVIRILQNEMGRVQDGTGMIVVNVKYQAIVFKPFNDEVLDAIVTDVNKLGFFAQAGPLKAFVSRTSIQPNFVYDNNAAYQCYSDGTISIKPQSEVRMRLQGIRYDNSNMFAIATINADYLGAFESDVTGYLLFFAIIVIRNSSAIRHRHSSHSLGFIMGVEDEIGRVLVHFYKSQLVNQYLKMF</sequence>
<dbReference type="CDD" id="cd04462">
    <property type="entry name" value="S1_RNAPII_Rpb7"/>
    <property type="match status" value="1"/>
</dbReference>
<evidence type="ECO:0000256" key="5">
    <source>
        <dbReference type="ARBA" id="ARBA00023242"/>
    </source>
</evidence>
<dbReference type="GO" id="GO:0000932">
    <property type="term" value="C:P-body"/>
    <property type="evidence" value="ECO:0007669"/>
    <property type="project" value="TreeGrafter"/>
</dbReference>
<evidence type="ECO:0000256" key="3">
    <source>
        <dbReference type="ARBA" id="ARBA00022478"/>
    </source>
</evidence>
<evidence type="ECO:0000313" key="8">
    <source>
        <dbReference type="EMBL" id="KAK2197199.1"/>
    </source>
</evidence>
<keyword evidence="5" id="KW-0539">Nucleus</keyword>
<evidence type="ECO:0000313" key="9">
    <source>
        <dbReference type="Proteomes" id="UP001214638"/>
    </source>
</evidence>
<dbReference type="PANTHER" id="PTHR12709:SF4">
    <property type="entry name" value="DNA-DIRECTED RNA POLYMERASE II SUBUNIT RPB7"/>
    <property type="match status" value="1"/>
</dbReference>
<dbReference type="Gene3D" id="3.30.1490.120">
    <property type="entry name" value="RNA polymerase Rpb7-like, N-terminal domain"/>
    <property type="match status" value="1"/>
</dbReference>
<dbReference type="Gene3D" id="2.40.50.140">
    <property type="entry name" value="Nucleic acid-binding proteins"/>
    <property type="match status" value="1"/>
</dbReference>
<protein>
    <submittedName>
        <fullName evidence="8">Bifunctional RNA polymerase subunit Rpb7-like/RNA polymerase Rpb7-like</fullName>
    </submittedName>
</protein>
<dbReference type="GO" id="GO:0031369">
    <property type="term" value="F:translation initiation factor binding"/>
    <property type="evidence" value="ECO:0007669"/>
    <property type="project" value="TreeGrafter"/>
</dbReference>
<evidence type="ECO:0000256" key="4">
    <source>
        <dbReference type="ARBA" id="ARBA00023163"/>
    </source>
</evidence>
<dbReference type="InterPro" id="IPR012340">
    <property type="entry name" value="NA-bd_OB-fold"/>
</dbReference>
<dbReference type="FunFam" id="2.40.50.140:FF:000043">
    <property type="entry name" value="DNA-directed RNA polymerase II subunit RPB7"/>
    <property type="match status" value="1"/>
</dbReference>
<dbReference type="PANTHER" id="PTHR12709">
    <property type="entry name" value="DNA-DIRECTED RNA POLYMERASE II, III"/>
    <property type="match status" value="1"/>
</dbReference>
<evidence type="ECO:0000256" key="2">
    <source>
        <dbReference type="ARBA" id="ARBA00009307"/>
    </source>
</evidence>
<feature type="domain" description="S1 motif" evidence="6">
    <location>
        <begin position="78"/>
        <end position="155"/>
    </location>
</feature>
<comment type="caution">
    <text evidence="8">The sequence shown here is derived from an EMBL/GenBank/DDBJ whole genome shotgun (WGS) entry which is preliminary data.</text>
</comment>
<dbReference type="CDD" id="cd04329">
    <property type="entry name" value="RNAP_II_Rpb7_N"/>
    <property type="match status" value="1"/>
</dbReference>
<dbReference type="InterPro" id="IPR036898">
    <property type="entry name" value="RNA_pol_Rpb7-like_N_sf"/>
</dbReference>
<dbReference type="GO" id="GO:0045948">
    <property type="term" value="P:positive regulation of translational initiation"/>
    <property type="evidence" value="ECO:0007669"/>
    <property type="project" value="TreeGrafter"/>
</dbReference>
<evidence type="ECO:0000256" key="1">
    <source>
        <dbReference type="ARBA" id="ARBA00004123"/>
    </source>
</evidence>
<dbReference type="Pfam" id="PF00575">
    <property type="entry name" value="S1"/>
    <property type="match status" value="1"/>
</dbReference>
<dbReference type="InterPro" id="IPR005576">
    <property type="entry name" value="Rpb7-like_N"/>
</dbReference>
<dbReference type="EMBL" id="JALLKP010000001">
    <property type="protein sequence ID" value="KAK2197199.1"/>
    <property type="molecule type" value="Genomic_DNA"/>
</dbReference>
<proteinExistence type="inferred from homology"/>
<dbReference type="RefSeq" id="XP_067804041.1">
    <property type="nucleotide sequence ID" value="XM_067945250.1"/>
</dbReference>
<dbReference type="InterPro" id="IPR045113">
    <property type="entry name" value="Rpb7-like"/>
</dbReference>
<comment type="similarity">
    <text evidence="2">Belongs to the eukaryotic RPB7/RPC8 RNA polymerase subunit family.</text>
</comment>